<reference evidence="2" key="1">
    <citation type="submission" date="2018-04" db="EMBL/GenBank/DDBJ databases">
        <title>Transcriptome assembly of Sipha flava.</title>
        <authorList>
            <person name="Scully E.D."/>
            <person name="Geib S.M."/>
            <person name="Palmer N.A."/>
            <person name="Koch K."/>
            <person name="Bradshaw J."/>
            <person name="Heng-Moss T."/>
            <person name="Sarath G."/>
        </authorList>
    </citation>
    <scope>NUCLEOTIDE SEQUENCE</scope>
</reference>
<organism evidence="2">
    <name type="scientific">Sipha flava</name>
    <name type="common">yellow sugarcane aphid</name>
    <dbReference type="NCBI Taxonomy" id="143950"/>
    <lineage>
        <taxon>Eukaryota</taxon>
        <taxon>Metazoa</taxon>
        <taxon>Ecdysozoa</taxon>
        <taxon>Arthropoda</taxon>
        <taxon>Hexapoda</taxon>
        <taxon>Insecta</taxon>
        <taxon>Pterygota</taxon>
        <taxon>Neoptera</taxon>
        <taxon>Paraneoptera</taxon>
        <taxon>Hemiptera</taxon>
        <taxon>Sternorrhyncha</taxon>
        <taxon>Aphidomorpha</taxon>
        <taxon>Aphidoidea</taxon>
        <taxon>Aphididae</taxon>
        <taxon>Sipha</taxon>
    </lineage>
</organism>
<name>A0A2S2QD81_9HEMI</name>
<feature type="region of interest" description="Disordered" evidence="1">
    <location>
        <begin position="77"/>
        <end position="103"/>
    </location>
</feature>
<evidence type="ECO:0000313" key="2">
    <source>
        <dbReference type="EMBL" id="MBY75470.1"/>
    </source>
</evidence>
<dbReference type="AlphaFoldDB" id="A0A2S2QD81"/>
<evidence type="ECO:0000256" key="1">
    <source>
        <dbReference type="SAM" id="MobiDB-lite"/>
    </source>
</evidence>
<proteinExistence type="predicted"/>
<dbReference type="EMBL" id="GGMS01006267">
    <property type="protein sequence ID" value="MBY75470.1"/>
    <property type="molecule type" value="Transcribed_RNA"/>
</dbReference>
<accession>A0A2S2QD81</accession>
<sequence>MAEPPQLSFKTSEFLFSRSLASVNPPHYLGPRIQPSAPCSIQDTAVATTAAAAHAIVALACTPIYIYIHCCCHRRSPSSPGRNNKHEREGARMIGGGFLISKQ</sequence>
<gene>
    <name evidence="2" type="ORF">g.114935</name>
</gene>
<protein>
    <submittedName>
        <fullName evidence="2">Uncharacterized protein</fullName>
    </submittedName>
</protein>
<feature type="compositionally biased region" description="Gly residues" evidence="1">
    <location>
        <begin position="93"/>
        <end position="103"/>
    </location>
</feature>